<sequence length="90" mass="9049">MKTPLAAARPAGALALSAPARNGFIHLSDHGQAGQAHGFAAALRGAHPNALSGSGGLDSLRPLLEGDTHLGPGCDDALLPHASLGLRFRL</sequence>
<organism evidence="1 2">
    <name type="scientific">Deinobacterium chartae</name>
    <dbReference type="NCBI Taxonomy" id="521158"/>
    <lineage>
        <taxon>Bacteria</taxon>
        <taxon>Thermotogati</taxon>
        <taxon>Deinococcota</taxon>
        <taxon>Deinococci</taxon>
        <taxon>Deinococcales</taxon>
        <taxon>Deinococcaceae</taxon>
        <taxon>Deinobacterium</taxon>
    </lineage>
</organism>
<dbReference type="RefSeq" id="WP_183986563.1">
    <property type="nucleotide sequence ID" value="NZ_JACHHG010000005.1"/>
</dbReference>
<keyword evidence="2" id="KW-1185">Reference proteome</keyword>
<proteinExistence type="predicted"/>
<dbReference type="EMBL" id="JACHHG010000005">
    <property type="protein sequence ID" value="MBB6098299.1"/>
    <property type="molecule type" value="Genomic_DNA"/>
</dbReference>
<protein>
    <submittedName>
        <fullName evidence="1">Uncharacterized protein</fullName>
    </submittedName>
</protein>
<dbReference type="AlphaFoldDB" id="A0A841I1M7"/>
<accession>A0A841I1M7</accession>
<reference evidence="1 2" key="1">
    <citation type="submission" date="2020-08" db="EMBL/GenBank/DDBJ databases">
        <title>Genomic Encyclopedia of Type Strains, Phase IV (KMG-IV): sequencing the most valuable type-strain genomes for metagenomic binning, comparative biology and taxonomic classification.</title>
        <authorList>
            <person name="Goeker M."/>
        </authorList>
    </citation>
    <scope>NUCLEOTIDE SEQUENCE [LARGE SCALE GENOMIC DNA]</scope>
    <source>
        <strain evidence="1 2">DSM 21458</strain>
    </source>
</reference>
<comment type="caution">
    <text evidence="1">The sequence shown here is derived from an EMBL/GenBank/DDBJ whole genome shotgun (WGS) entry which is preliminary data.</text>
</comment>
<gene>
    <name evidence="1" type="ORF">HNR42_001724</name>
</gene>
<evidence type="ECO:0000313" key="2">
    <source>
        <dbReference type="Proteomes" id="UP000569951"/>
    </source>
</evidence>
<evidence type="ECO:0000313" key="1">
    <source>
        <dbReference type="EMBL" id="MBB6098299.1"/>
    </source>
</evidence>
<name>A0A841I1M7_9DEIO</name>
<dbReference type="Proteomes" id="UP000569951">
    <property type="component" value="Unassembled WGS sequence"/>
</dbReference>